<dbReference type="InParanoid" id="A0A2J7QSZ1"/>
<dbReference type="AlphaFoldDB" id="A0A2J7QSZ1"/>
<feature type="region of interest" description="Disordered" evidence="1">
    <location>
        <begin position="1"/>
        <end position="50"/>
    </location>
</feature>
<dbReference type="Proteomes" id="UP000235965">
    <property type="component" value="Unassembled WGS sequence"/>
</dbReference>
<organism evidence="2 3">
    <name type="scientific">Cryptotermes secundus</name>
    <dbReference type="NCBI Taxonomy" id="105785"/>
    <lineage>
        <taxon>Eukaryota</taxon>
        <taxon>Metazoa</taxon>
        <taxon>Ecdysozoa</taxon>
        <taxon>Arthropoda</taxon>
        <taxon>Hexapoda</taxon>
        <taxon>Insecta</taxon>
        <taxon>Pterygota</taxon>
        <taxon>Neoptera</taxon>
        <taxon>Polyneoptera</taxon>
        <taxon>Dictyoptera</taxon>
        <taxon>Blattodea</taxon>
        <taxon>Blattoidea</taxon>
        <taxon>Termitoidae</taxon>
        <taxon>Kalotermitidae</taxon>
        <taxon>Cryptotermitinae</taxon>
        <taxon>Cryptotermes</taxon>
    </lineage>
</organism>
<protein>
    <submittedName>
        <fullName evidence="2">Uncharacterized protein</fullName>
    </submittedName>
</protein>
<proteinExistence type="predicted"/>
<feature type="compositionally biased region" description="Basic residues" evidence="1">
    <location>
        <begin position="31"/>
        <end position="50"/>
    </location>
</feature>
<sequence>MKEMEEKEKYKKETMMGTRKNKNMTTNEKTTKKKSAMMTRKKHLGRGIRR</sequence>
<keyword evidence="3" id="KW-1185">Reference proteome</keyword>
<gene>
    <name evidence="2" type="ORF">B7P43_G13379</name>
</gene>
<evidence type="ECO:0000313" key="3">
    <source>
        <dbReference type="Proteomes" id="UP000235965"/>
    </source>
</evidence>
<feature type="compositionally biased region" description="Basic and acidic residues" evidence="1">
    <location>
        <begin position="1"/>
        <end position="14"/>
    </location>
</feature>
<reference evidence="2 3" key="1">
    <citation type="submission" date="2017-12" db="EMBL/GenBank/DDBJ databases">
        <title>Hemimetabolous genomes reveal molecular basis of termite eusociality.</title>
        <authorList>
            <person name="Harrison M.C."/>
            <person name="Jongepier E."/>
            <person name="Robertson H.M."/>
            <person name="Arning N."/>
            <person name="Bitard-Feildel T."/>
            <person name="Chao H."/>
            <person name="Childers C.P."/>
            <person name="Dinh H."/>
            <person name="Doddapaneni H."/>
            <person name="Dugan S."/>
            <person name="Gowin J."/>
            <person name="Greiner C."/>
            <person name="Han Y."/>
            <person name="Hu H."/>
            <person name="Hughes D.S.T."/>
            <person name="Huylmans A.-K."/>
            <person name="Kemena C."/>
            <person name="Kremer L.P.M."/>
            <person name="Lee S.L."/>
            <person name="Lopez-Ezquerra A."/>
            <person name="Mallet L."/>
            <person name="Monroy-Kuhn J.M."/>
            <person name="Moser A."/>
            <person name="Murali S.C."/>
            <person name="Muzny D.M."/>
            <person name="Otani S."/>
            <person name="Piulachs M.-D."/>
            <person name="Poelchau M."/>
            <person name="Qu J."/>
            <person name="Schaub F."/>
            <person name="Wada-Katsumata A."/>
            <person name="Worley K.C."/>
            <person name="Xie Q."/>
            <person name="Ylla G."/>
            <person name="Poulsen M."/>
            <person name="Gibbs R.A."/>
            <person name="Schal C."/>
            <person name="Richards S."/>
            <person name="Belles X."/>
            <person name="Korb J."/>
            <person name="Bornberg-Bauer E."/>
        </authorList>
    </citation>
    <scope>NUCLEOTIDE SEQUENCE [LARGE SCALE GENOMIC DNA]</scope>
    <source>
        <tissue evidence="2">Whole body</tissue>
    </source>
</reference>
<evidence type="ECO:0000256" key="1">
    <source>
        <dbReference type="SAM" id="MobiDB-lite"/>
    </source>
</evidence>
<evidence type="ECO:0000313" key="2">
    <source>
        <dbReference type="EMBL" id="PNF31700.1"/>
    </source>
</evidence>
<name>A0A2J7QSZ1_9NEOP</name>
<comment type="caution">
    <text evidence="2">The sequence shown here is derived from an EMBL/GenBank/DDBJ whole genome shotgun (WGS) entry which is preliminary data.</text>
</comment>
<feature type="compositionally biased region" description="Low complexity" evidence="1">
    <location>
        <begin position="15"/>
        <end position="28"/>
    </location>
</feature>
<dbReference type="EMBL" id="NEVH01011205">
    <property type="protein sequence ID" value="PNF31700.1"/>
    <property type="molecule type" value="Genomic_DNA"/>
</dbReference>
<accession>A0A2J7QSZ1</accession>